<accession>A0ABT5YP35</accession>
<dbReference type="Pfam" id="PF07804">
    <property type="entry name" value="HipA_C"/>
    <property type="match status" value="1"/>
</dbReference>
<dbReference type="PANTHER" id="PTHR37419:SF1">
    <property type="entry name" value="SERINE_THREONINE-PROTEIN KINASE TOXIN HIPA"/>
    <property type="match status" value="1"/>
</dbReference>
<dbReference type="PANTHER" id="PTHR37419">
    <property type="entry name" value="SERINE/THREONINE-PROTEIN KINASE TOXIN HIPA"/>
    <property type="match status" value="1"/>
</dbReference>
<feature type="domain" description="HipA-like C-terminal" evidence="4">
    <location>
        <begin position="141"/>
        <end position="380"/>
    </location>
</feature>
<organism evidence="6 7">
    <name type="scientific">Aquibaculum arenosum</name>
    <dbReference type="NCBI Taxonomy" id="3032591"/>
    <lineage>
        <taxon>Bacteria</taxon>
        <taxon>Pseudomonadati</taxon>
        <taxon>Pseudomonadota</taxon>
        <taxon>Alphaproteobacteria</taxon>
        <taxon>Rhodospirillales</taxon>
        <taxon>Rhodovibrionaceae</taxon>
        <taxon>Aquibaculum</taxon>
    </lineage>
</organism>
<dbReference type="InterPro" id="IPR052028">
    <property type="entry name" value="HipA_Ser/Thr_kinase"/>
</dbReference>
<dbReference type="Proteomes" id="UP001215503">
    <property type="component" value="Unassembled WGS sequence"/>
</dbReference>
<comment type="caution">
    <text evidence="6">The sequence shown here is derived from an EMBL/GenBank/DDBJ whole genome shotgun (WGS) entry which is preliminary data.</text>
</comment>
<evidence type="ECO:0000313" key="6">
    <source>
        <dbReference type="EMBL" id="MDF2096644.1"/>
    </source>
</evidence>
<comment type="similarity">
    <text evidence="1">Belongs to the HipA Ser/Thr kinase family.</text>
</comment>
<dbReference type="Pfam" id="PF13657">
    <property type="entry name" value="Couple_hipA"/>
    <property type="match status" value="1"/>
</dbReference>
<name>A0ABT5YP35_9PROT</name>
<dbReference type="EMBL" id="JARHUD010000006">
    <property type="protein sequence ID" value="MDF2096644.1"/>
    <property type="molecule type" value="Genomic_DNA"/>
</dbReference>
<protein>
    <submittedName>
        <fullName evidence="6">HipA domain-containing protein</fullName>
    </submittedName>
</protein>
<sequence>MPDVSILEVQLHGSAIGSLTHVGGDRTLFAFNDAYIHDARRPVLSLSFKDAFGGLITDLPVTQRRVGPFFANLLPEGPLREYLAERAGVNREREFFLLRALGQDLPGAVAIEPVEGLVGLSKPGELGEEGSSYERAGALRFSLAGVQLKFSAVRNRGRYGGLTIPAHGVGGEWIVKLPSTRFEGLPENEFAMMELARAIGIDVPDTQLVDLDTIEGLPDAIGSVRGLAFAIRRFDRSPEGPVHVEDFAQVFGVYPEAKYQKATLRNIAYVLSVESDDQSIAEFVRRIVFNVLIGNADMHLKNWSLIYRDRRKPALAPAYDLVSTIAYLDDDSFAQKFARSRRFVDFTYRELGLLADKAGLPRRPLAAVARETVERFLQEWHARKRHLSLPASAVSTIDRHIAGLPIVRETGA</sequence>
<evidence type="ECO:0000313" key="7">
    <source>
        <dbReference type="Proteomes" id="UP001215503"/>
    </source>
</evidence>
<gene>
    <name evidence="6" type="ORF">P2G67_11710</name>
</gene>
<evidence type="ECO:0000256" key="2">
    <source>
        <dbReference type="ARBA" id="ARBA00022679"/>
    </source>
</evidence>
<dbReference type="RefSeq" id="WP_275823283.1">
    <property type="nucleotide sequence ID" value="NZ_JARHUD010000006.1"/>
</dbReference>
<proteinExistence type="inferred from homology"/>
<dbReference type="NCBIfam" id="TIGR03071">
    <property type="entry name" value="couple_hipA"/>
    <property type="match status" value="1"/>
</dbReference>
<dbReference type="InterPro" id="IPR012893">
    <property type="entry name" value="HipA-like_C"/>
</dbReference>
<evidence type="ECO:0000256" key="1">
    <source>
        <dbReference type="ARBA" id="ARBA00010164"/>
    </source>
</evidence>
<feature type="domain" description="HipA N-terminal subdomain 1" evidence="5">
    <location>
        <begin position="7"/>
        <end position="111"/>
    </location>
</feature>
<reference evidence="6 7" key="1">
    <citation type="submission" date="2023-03" db="EMBL/GenBank/DDBJ databases">
        <title>Fodinicurvata sp. CAU 1616 isolated from sea sendiment.</title>
        <authorList>
            <person name="Kim W."/>
        </authorList>
    </citation>
    <scope>NUCLEOTIDE SEQUENCE [LARGE SCALE GENOMIC DNA]</scope>
    <source>
        <strain evidence="6 7">CAU 1616</strain>
    </source>
</reference>
<evidence type="ECO:0000256" key="3">
    <source>
        <dbReference type="ARBA" id="ARBA00022777"/>
    </source>
</evidence>
<evidence type="ECO:0000259" key="5">
    <source>
        <dbReference type="Pfam" id="PF13657"/>
    </source>
</evidence>
<dbReference type="Gene3D" id="1.10.1070.20">
    <property type="match status" value="1"/>
</dbReference>
<dbReference type="InterPro" id="IPR017508">
    <property type="entry name" value="HipA_N1"/>
</dbReference>
<keyword evidence="3" id="KW-0418">Kinase</keyword>
<evidence type="ECO:0000259" key="4">
    <source>
        <dbReference type="Pfam" id="PF07804"/>
    </source>
</evidence>
<keyword evidence="2" id="KW-0808">Transferase</keyword>
<keyword evidence="7" id="KW-1185">Reference proteome</keyword>